<comment type="caution">
    <text evidence="2">The sequence shown here is derived from an EMBL/GenBank/DDBJ whole genome shotgun (WGS) entry which is preliminary data.</text>
</comment>
<evidence type="ECO:0000313" key="2">
    <source>
        <dbReference type="EMBL" id="GGG68947.1"/>
    </source>
</evidence>
<dbReference type="EMBL" id="BMHY01000004">
    <property type="protein sequence ID" value="GGG68947.1"/>
    <property type="molecule type" value="Genomic_DNA"/>
</dbReference>
<dbReference type="Pfam" id="PF00144">
    <property type="entry name" value="Beta-lactamase"/>
    <property type="match status" value="1"/>
</dbReference>
<keyword evidence="3" id="KW-1185">Reference proteome</keyword>
<feature type="domain" description="Beta-lactamase-related" evidence="1">
    <location>
        <begin position="20"/>
        <end position="293"/>
    </location>
</feature>
<dbReference type="Gene3D" id="3.40.710.10">
    <property type="entry name" value="DD-peptidase/beta-lactamase superfamily"/>
    <property type="match status" value="1"/>
</dbReference>
<dbReference type="InterPro" id="IPR050789">
    <property type="entry name" value="Diverse_Enzym_Activities"/>
</dbReference>
<dbReference type="GO" id="GO:0016787">
    <property type="term" value="F:hydrolase activity"/>
    <property type="evidence" value="ECO:0007669"/>
    <property type="project" value="UniProtKB-KW"/>
</dbReference>
<sequence length="319" mass="36209">MNFAELTSAIKPVDLRSCLISQDGQMLYEYYRNQQIPQEIAKVNSCTKSILSALICIAMDRGIIPEANTPIATFFPRLLDDPDPRKREITIEHLLTMTAGFSWTEFGGQKSFPRMTRSSNWIDFVLEQPLSEDPGTRMEYSSGVSQLLSAILVQASGKTTARFAEEEVFGPLGIEDYTWEADPQGIHTGGYGMRMRPADMHKFGQLYLQQGRWGQAQLISAERLLRSVQPAIPASPPNFGLYGWHWWTHTYREESVEQQLNTAPSPAFHYYYARGYAGQYIYIVPSLKIVAVTTDDKRKKERHPANVFLDYIAPILLKA</sequence>
<dbReference type="InterPro" id="IPR001466">
    <property type="entry name" value="Beta-lactam-related"/>
</dbReference>
<dbReference type="InterPro" id="IPR012338">
    <property type="entry name" value="Beta-lactam/transpept-like"/>
</dbReference>
<accession>A0A917H7E2</accession>
<protein>
    <submittedName>
        <fullName evidence="2">6-aminohexanoate-dimer hydrolase</fullName>
    </submittedName>
</protein>
<evidence type="ECO:0000313" key="3">
    <source>
        <dbReference type="Proteomes" id="UP000600247"/>
    </source>
</evidence>
<organism evidence="2 3">
    <name type="scientific">Paenibacillus radicis</name>
    <name type="common">ex Gao et al. 2016</name>
    <dbReference type="NCBI Taxonomy" id="1737354"/>
    <lineage>
        <taxon>Bacteria</taxon>
        <taxon>Bacillati</taxon>
        <taxon>Bacillota</taxon>
        <taxon>Bacilli</taxon>
        <taxon>Bacillales</taxon>
        <taxon>Paenibacillaceae</taxon>
        <taxon>Paenibacillus</taxon>
    </lineage>
</organism>
<dbReference type="PANTHER" id="PTHR43283">
    <property type="entry name" value="BETA-LACTAMASE-RELATED"/>
    <property type="match status" value="1"/>
</dbReference>
<name>A0A917H7E2_9BACL</name>
<dbReference type="AlphaFoldDB" id="A0A917H7E2"/>
<reference evidence="2 3" key="1">
    <citation type="journal article" date="2014" name="Int. J. Syst. Evol. Microbiol.">
        <title>Complete genome sequence of Corynebacterium casei LMG S-19264T (=DSM 44701T), isolated from a smear-ripened cheese.</title>
        <authorList>
            <consortium name="US DOE Joint Genome Institute (JGI-PGF)"/>
            <person name="Walter F."/>
            <person name="Albersmeier A."/>
            <person name="Kalinowski J."/>
            <person name="Ruckert C."/>
        </authorList>
    </citation>
    <scope>NUCLEOTIDE SEQUENCE [LARGE SCALE GENOMIC DNA]</scope>
    <source>
        <strain evidence="2 3">CGMCC 1.15286</strain>
    </source>
</reference>
<dbReference type="Proteomes" id="UP000600247">
    <property type="component" value="Unassembled WGS sequence"/>
</dbReference>
<gene>
    <name evidence="2" type="ORF">GCM10010918_25010</name>
</gene>
<evidence type="ECO:0000259" key="1">
    <source>
        <dbReference type="Pfam" id="PF00144"/>
    </source>
</evidence>
<dbReference type="PANTHER" id="PTHR43283:SF7">
    <property type="entry name" value="BETA-LACTAMASE-RELATED DOMAIN-CONTAINING PROTEIN"/>
    <property type="match status" value="1"/>
</dbReference>
<dbReference type="SUPFAM" id="SSF56601">
    <property type="entry name" value="beta-lactamase/transpeptidase-like"/>
    <property type="match status" value="1"/>
</dbReference>
<dbReference type="RefSeq" id="WP_188889515.1">
    <property type="nucleotide sequence ID" value="NZ_BMHY01000004.1"/>
</dbReference>
<keyword evidence="2" id="KW-0378">Hydrolase</keyword>
<proteinExistence type="predicted"/>